<evidence type="ECO:0000256" key="12">
    <source>
        <dbReference type="RuleBase" id="RU361128"/>
    </source>
</evidence>
<dbReference type="SMART" id="SM00045">
    <property type="entry name" value="DAGKa"/>
    <property type="match status" value="1"/>
</dbReference>
<dbReference type="Pfam" id="PF00609">
    <property type="entry name" value="DAGK_acc"/>
    <property type="match status" value="1"/>
</dbReference>
<evidence type="ECO:0000259" key="15">
    <source>
        <dbReference type="PROSITE" id="PS50146"/>
    </source>
</evidence>
<dbReference type="InterPro" id="IPR016064">
    <property type="entry name" value="NAD/diacylglycerol_kinase_sf"/>
</dbReference>
<keyword evidence="17" id="KW-1185">Reference proteome</keyword>
<dbReference type="Pfam" id="PF00781">
    <property type="entry name" value="DAGK_cat"/>
    <property type="match status" value="1"/>
</dbReference>
<proteinExistence type="inferred from homology"/>
<feature type="domain" description="DAGKc" evidence="15">
    <location>
        <begin position="234"/>
        <end position="375"/>
    </location>
</feature>
<dbReference type="KEGG" id="dfa:DFA_03807"/>
<keyword evidence="6 12" id="KW-0547">Nucleotide-binding</keyword>
<evidence type="ECO:0000256" key="3">
    <source>
        <dbReference type="ARBA" id="ARBA00022679"/>
    </source>
</evidence>
<dbReference type="EMBL" id="GL883018">
    <property type="protein sequence ID" value="EGG18313.1"/>
    <property type="molecule type" value="Genomic_DNA"/>
</dbReference>
<gene>
    <name evidence="16" type="ORF">DFA_03807</name>
</gene>
<evidence type="ECO:0000256" key="2">
    <source>
        <dbReference type="ARBA" id="ARBA00009280"/>
    </source>
</evidence>
<evidence type="ECO:0000259" key="14">
    <source>
        <dbReference type="PROSITE" id="PS50081"/>
    </source>
</evidence>
<dbReference type="Proteomes" id="UP000007797">
    <property type="component" value="Unassembled WGS sequence"/>
</dbReference>
<name>F4Q0G2_CACFS</name>
<comment type="subcellular location">
    <subcellularLocation>
        <location evidence="1">Membrane</location>
    </subcellularLocation>
</comment>
<keyword evidence="11" id="KW-0472">Membrane</keyword>
<dbReference type="GO" id="GO:0007200">
    <property type="term" value="P:phospholipase C-activating G protein-coupled receptor signaling pathway"/>
    <property type="evidence" value="ECO:0007669"/>
    <property type="project" value="InterPro"/>
</dbReference>
<feature type="compositionally biased region" description="Polar residues" evidence="13">
    <location>
        <begin position="608"/>
        <end position="618"/>
    </location>
</feature>
<evidence type="ECO:0000256" key="5">
    <source>
        <dbReference type="ARBA" id="ARBA00022737"/>
    </source>
</evidence>
<dbReference type="PROSITE" id="PS00479">
    <property type="entry name" value="ZF_DAG_PE_1"/>
    <property type="match status" value="1"/>
</dbReference>
<keyword evidence="3 12" id="KW-0808">Transferase</keyword>
<sequence length="659" mass="73757">MDSHINPTHPLEPTTTSETTASQTQTTTTTTTTTNTNKTTTMRIDEEDSLPNKFTPLSIDINETNHRWKIKTFNSIDCKYIAHEQCRQRSPPMCRVPFNHKSPSTSPVPSSSSGTKAEEDDTQFIHNHHWVEGNLKSVKSCIVCTHKIETSFSLANYRCTWCSECIHSQCFDKRPLKCTMGELHEMIIPPSSIQMIDGDGISLLDSPILSPNPIGASEDKKKNSTLQWKLVSPIPTKTLFIFINSKSGGQMGETFIRKFSAIVNPFQIFDLIRDGPDQAITIIRDYLLEHPQDQNRIRLLVCGGDGTVGWVLQVLKKYNLPPLPISIIPLGTGNDMARSLGWGPGYDNEKLTGILKDISDAHLTNLDTWEINIKHDLERDQEQDKMIVMNNYFSIGLDAHIALGFHEARNANPKLFIGRTINKMWYGKIGLGEFVSKSFVRLHDVLELVVDERVIDIDPAIEGIMIINVNNYAGGADLWKGKRPNHLQPLEIDDGKIELVGVTGVAHMGTVISGMASPIKIAQGHSISIRYKAPANPKKIKHTRIAVQVDGEPFKVHDCSISITFQRKVSMLVKKGFHTKSHHDNENVDNNLYYGESINNQQSFVIATSPSNNGQQFSPLPMNERPPRPNTHNGHGDLVELDLMIPSKQQLQNNNETLD</sequence>
<dbReference type="InterPro" id="IPR000756">
    <property type="entry name" value="Diacylglycerol_kin_accessory"/>
</dbReference>
<dbReference type="PANTHER" id="PTHR11255:SF54">
    <property type="entry name" value="DIACYLGLYCEROL KINASE THETA"/>
    <property type="match status" value="1"/>
</dbReference>
<keyword evidence="4" id="KW-0479">Metal-binding</keyword>
<dbReference type="InterPro" id="IPR037607">
    <property type="entry name" value="DGK"/>
</dbReference>
<evidence type="ECO:0000256" key="6">
    <source>
        <dbReference type="ARBA" id="ARBA00022741"/>
    </source>
</evidence>
<dbReference type="SMART" id="SM00046">
    <property type="entry name" value="DAGKc"/>
    <property type="match status" value="1"/>
</dbReference>
<dbReference type="PROSITE" id="PS50146">
    <property type="entry name" value="DAGK"/>
    <property type="match status" value="1"/>
</dbReference>
<dbReference type="GO" id="GO:0008270">
    <property type="term" value="F:zinc ion binding"/>
    <property type="evidence" value="ECO:0007669"/>
    <property type="project" value="UniProtKB-KW"/>
</dbReference>
<dbReference type="SUPFAM" id="SSF111331">
    <property type="entry name" value="NAD kinase/diacylglycerol kinase-like"/>
    <property type="match status" value="1"/>
</dbReference>
<evidence type="ECO:0000313" key="16">
    <source>
        <dbReference type="EMBL" id="EGG18313.1"/>
    </source>
</evidence>
<dbReference type="InterPro" id="IPR017438">
    <property type="entry name" value="ATP-NAD_kinase_N"/>
</dbReference>
<comment type="similarity">
    <text evidence="2 12">Belongs to the eukaryotic diacylglycerol kinase family.</text>
</comment>
<keyword evidence="9" id="KW-0862">Zinc</keyword>
<evidence type="ECO:0000256" key="9">
    <source>
        <dbReference type="ARBA" id="ARBA00022833"/>
    </source>
</evidence>
<feature type="region of interest" description="Disordered" evidence="13">
    <location>
        <begin position="608"/>
        <end position="637"/>
    </location>
</feature>
<dbReference type="Gene3D" id="3.30.60.20">
    <property type="match status" value="1"/>
</dbReference>
<feature type="compositionally biased region" description="Low complexity" evidence="13">
    <location>
        <begin position="102"/>
        <end position="113"/>
    </location>
</feature>
<dbReference type="InterPro" id="IPR001206">
    <property type="entry name" value="Diacylglycerol_kinase_cat_dom"/>
</dbReference>
<evidence type="ECO:0000256" key="7">
    <source>
        <dbReference type="ARBA" id="ARBA00022771"/>
    </source>
</evidence>
<dbReference type="InterPro" id="IPR046349">
    <property type="entry name" value="C1-like_sf"/>
</dbReference>
<dbReference type="OMA" id="GPDTNIQ"/>
<dbReference type="SMART" id="SM00109">
    <property type="entry name" value="C1"/>
    <property type="match status" value="1"/>
</dbReference>
<evidence type="ECO:0000256" key="8">
    <source>
        <dbReference type="ARBA" id="ARBA00022777"/>
    </source>
</evidence>
<protein>
    <recommendedName>
        <fullName evidence="12">Diacylglycerol kinase</fullName>
        <shortName evidence="12">DAG kinase</shortName>
        <ecNumber evidence="12">2.7.1.107</ecNumber>
    </recommendedName>
</protein>
<feature type="compositionally biased region" description="Low complexity" evidence="13">
    <location>
        <begin position="14"/>
        <end position="41"/>
    </location>
</feature>
<dbReference type="GeneID" id="14870646"/>
<reference evidence="17" key="1">
    <citation type="journal article" date="2011" name="Genome Res.">
        <title>Phylogeny-wide analysis of social amoeba genomes highlights ancient origins for complex intercellular communication.</title>
        <authorList>
            <person name="Heidel A.J."/>
            <person name="Lawal H.M."/>
            <person name="Felder M."/>
            <person name="Schilde C."/>
            <person name="Helps N.R."/>
            <person name="Tunggal B."/>
            <person name="Rivero F."/>
            <person name="John U."/>
            <person name="Schleicher M."/>
            <person name="Eichinger L."/>
            <person name="Platzer M."/>
            <person name="Noegel A.A."/>
            <person name="Schaap P."/>
            <person name="Gloeckner G."/>
        </authorList>
    </citation>
    <scope>NUCLEOTIDE SEQUENCE [LARGE SCALE GENOMIC DNA]</scope>
    <source>
        <strain evidence="17">SH3</strain>
    </source>
</reference>
<dbReference type="EC" id="2.7.1.107" evidence="12"/>
<feature type="region of interest" description="Disordered" evidence="13">
    <location>
        <begin position="99"/>
        <end position="118"/>
    </location>
</feature>
<dbReference type="Gene3D" id="3.40.50.10330">
    <property type="entry name" value="Probable inorganic polyphosphate/atp-NAD kinase, domain 1"/>
    <property type="match status" value="1"/>
</dbReference>
<dbReference type="GO" id="GO:0005524">
    <property type="term" value="F:ATP binding"/>
    <property type="evidence" value="ECO:0007669"/>
    <property type="project" value="UniProtKB-KW"/>
</dbReference>
<accession>F4Q0G2</accession>
<organism evidence="16 17">
    <name type="scientific">Cavenderia fasciculata</name>
    <name type="common">Slime mold</name>
    <name type="synonym">Dictyostelium fasciculatum</name>
    <dbReference type="NCBI Taxonomy" id="261658"/>
    <lineage>
        <taxon>Eukaryota</taxon>
        <taxon>Amoebozoa</taxon>
        <taxon>Evosea</taxon>
        <taxon>Eumycetozoa</taxon>
        <taxon>Dictyostelia</taxon>
        <taxon>Acytosteliales</taxon>
        <taxon>Cavenderiaceae</taxon>
        <taxon>Cavenderia</taxon>
    </lineage>
</organism>
<keyword evidence="7" id="KW-0863">Zinc-finger</keyword>
<evidence type="ECO:0000256" key="13">
    <source>
        <dbReference type="SAM" id="MobiDB-lite"/>
    </source>
</evidence>
<dbReference type="GO" id="GO:0004143">
    <property type="term" value="F:ATP-dependent diacylglycerol kinase activity"/>
    <property type="evidence" value="ECO:0007669"/>
    <property type="project" value="UniProtKB-EC"/>
</dbReference>
<evidence type="ECO:0000256" key="1">
    <source>
        <dbReference type="ARBA" id="ARBA00004370"/>
    </source>
</evidence>
<evidence type="ECO:0000256" key="10">
    <source>
        <dbReference type="ARBA" id="ARBA00022840"/>
    </source>
</evidence>
<evidence type="ECO:0000256" key="11">
    <source>
        <dbReference type="ARBA" id="ARBA00023136"/>
    </source>
</evidence>
<keyword evidence="8 12" id="KW-0418">Kinase</keyword>
<keyword evidence="5" id="KW-0677">Repeat</keyword>
<dbReference type="OrthoDB" id="242257at2759"/>
<dbReference type="PROSITE" id="PS50081">
    <property type="entry name" value="ZF_DAG_PE_2"/>
    <property type="match status" value="1"/>
</dbReference>
<dbReference type="Pfam" id="PF00130">
    <property type="entry name" value="C1_1"/>
    <property type="match status" value="1"/>
</dbReference>
<dbReference type="CDD" id="cd20805">
    <property type="entry name" value="C1_DGK_rpt2"/>
    <property type="match status" value="1"/>
</dbReference>
<dbReference type="SUPFAM" id="SSF57889">
    <property type="entry name" value="Cysteine-rich domain"/>
    <property type="match status" value="1"/>
</dbReference>
<dbReference type="RefSeq" id="XP_004357136.1">
    <property type="nucleotide sequence ID" value="XM_004357081.1"/>
</dbReference>
<dbReference type="GO" id="GO:0016020">
    <property type="term" value="C:membrane"/>
    <property type="evidence" value="ECO:0007669"/>
    <property type="project" value="UniProtKB-SubCell"/>
</dbReference>
<evidence type="ECO:0000256" key="4">
    <source>
        <dbReference type="ARBA" id="ARBA00022723"/>
    </source>
</evidence>
<feature type="domain" description="Phorbol-ester/DAG-type" evidence="14">
    <location>
        <begin position="127"/>
        <end position="178"/>
    </location>
</feature>
<dbReference type="AlphaFoldDB" id="F4Q0G2"/>
<dbReference type="InterPro" id="IPR002219">
    <property type="entry name" value="PKC_DAG/PE"/>
</dbReference>
<dbReference type="STRING" id="1054147.F4Q0G2"/>
<comment type="catalytic activity">
    <reaction evidence="12">
        <text>a 1,2-diacyl-sn-glycerol + ATP = a 1,2-diacyl-sn-glycero-3-phosphate + ADP + H(+)</text>
        <dbReference type="Rhea" id="RHEA:10272"/>
        <dbReference type="ChEBI" id="CHEBI:15378"/>
        <dbReference type="ChEBI" id="CHEBI:17815"/>
        <dbReference type="ChEBI" id="CHEBI:30616"/>
        <dbReference type="ChEBI" id="CHEBI:58608"/>
        <dbReference type="ChEBI" id="CHEBI:456216"/>
        <dbReference type="EC" id="2.7.1.107"/>
    </reaction>
</comment>
<dbReference type="Gene3D" id="2.60.200.40">
    <property type="match status" value="1"/>
</dbReference>
<dbReference type="PANTHER" id="PTHR11255">
    <property type="entry name" value="DIACYLGLYCEROL KINASE"/>
    <property type="match status" value="1"/>
</dbReference>
<keyword evidence="10 12" id="KW-0067">ATP-binding</keyword>
<feature type="region of interest" description="Disordered" evidence="13">
    <location>
        <begin position="1"/>
        <end position="57"/>
    </location>
</feature>
<evidence type="ECO:0000313" key="17">
    <source>
        <dbReference type="Proteomes" id="UP000007797"/>
    </source>
</evidence>